<dbReference type="InterPro" id="IPR016192">
    <property type="entry name" value="APOBEC/CMP_deaminase_Zn-bd"/>
</dbReference>
<dbReference type="GO" id="GO:0008703">
    <property type="term" value="F:5-amino-6-(5-phosphoribosylamino)uracil reductase activity"/>
    <property type="evidence" value="ECO:0007669"/>
    <property type="project" value="UniProtKB-EC"/>
</dbReference>
<comment type="cofactor">
    <cofactor evidence="13 16">
        <name>Zn(2+)</name>
        <dbReference type="ChEBI" id="CHEBI:29105"/>
    </cofactor>
    <text evidence="13 16">Binds 1 zinc ion.</text>
</comment>
<dbReference type="EC" id="3.5.4.26" evidence="13"/>
<evidence type="ECO:0000256" key="4">
    <source>
        <dbReference type="ARBA" id="ARBA00005259"/>
    </source>
</evidence>
<dbReference type="EC" id="1.1.1.193" evidence="13"/>
<dbReference type="PANTHER" id="PTHR38011:SF7">
    <property type="entry name" value="2,5-DIAMINO-6-RIBOSYLAMINO-4(3H)-PYRIMIDINONE 5'-PHOSPHATE REDUCTASE"/>
    <property type="match status" value="1"/>
</dbReference>
<evidence type="ECO:0000256" key="14">
    <source>
        <dbReference type="PIRSR" id="PIRSR006769-1"/>
    </source>
</evidence>
<reference evidence="18 19" key="1">
    <citation type="submission" date="2018-11" db="EMBL/GenBank/DDBJ databases">
        <title>Rufibacter latericius sp. nov., isolated from water in Baiyang Lake.</title>
        <authorList>
            <person name="Yang Y."/>
        </authorList>
    </citation>
    <scope>NUCLEOTIDE SEQUENCE [LARGE SCALE GENOMIC DNA]</scope>
    <source>
        <strain evidence="18 19">R-22-1c-1</strain>
    </source>
</reference>
<keyword evidence="10 13" id="KW-0521">NADP</keyword>
<dbReference type="SUPFAM" id="SSF53597">
    <property type="entry name" value="Dihydrofolate reductase-like"/>
    <property type="match status" value="1"/>
</dbReference>
<dbReference type="InterPro" id="IPR024072">
    <property type="entry name" value="DHFR-like_dom_sf"/>
</dbReference>
<gene>
    <name evidence="18" type="primary">ribD</name>
    <name evidence="18" type="ORF">EFB08_09915</name>
</gene>
<keyword evidence="11 13" id="KW-0560">Oxidoreductase</keyword>
<comment type="catalytic activity">
    <reaction evidence="13">
        <text>5-amino-6-(5-phospho-D-ribitylamino)uracil + NADP(+) = 5-amino-6-(5-phospho-D-ribosylamino)uracil + NADPH + H(+)</text>
        <dbReference type="Rhea" id="RHEA:17845"/>
        <dbReference type="ChEBI" id="CHEBI:15378"/>
        <dbReference type="ChEBI" id="CHEBI:57783"/>
        <dbReference type="ChEBI" id="CHEBI:58349"/>
        <dbReference type="ChEBI" id="CHEBI:58421"/>
        <dbReference type="ChEBI" id="CHEBI:58453"/>
        <dbReference type="EC" id="1.1.1.193"/>
    </reaction>
</comment>
<dbReference type="UniPathway" id="UPA00275">
    <property type="reaction ID" value="UER00401"/>
</dbReference>
<dbReference type="Gene3D" id="3.40.140.10">
    <property type="entry name" value="Cytidine Deaminase, domain 2"/>
    <property type="match status" value="1"/>
</dbReference>
<dbReference type="InterPro" id="IPR004794">
    <property type="entry name" value="Eubact_RibD"/>
</dbReference>
<evidence type="ECO:0000256" key="5">
    <source>
        <dbReference type="ARBA" id="ARBA00007417"/>
    </source>
</evidence>
<evidence type="ECO:0000256" key="9">
    <source>
        <dbReference type="ARBA" id="ARBA00022833"/>
    </source>
</evidence>
<dbReference type="AlphaFoldDB" id="A0A3M9MNB9"/>
<feature type="binding site" evidence="15">
    <location>
        <position position="285"/>
    </location>
    <ligand>
        <name>substrate</name>
    </ligand>
</feature>
<proteinExistence type="inferred from homology"/>
<organism evidence="18 19">
    <name type="scientific">Rufibacter latericius</name>
    <dbReference type="NCBI Taxonomy" id="2487040"/>
    <lineage>
        <taxon>Bacteria</taxon>
        <taxon>Pseudomonadati</taxon>
        <taxon>Bacteroidota</taxon>
        <taxon>Cytophagia</taxon>
        <taxon>Cytophagales</taxon>
        <taxon>Hymenobacteraceae</taxon>
        <taxon>Rufibacter</taxon>
    </lineage>
</organism>
<dbReference type="PANTHER" id="PTHR38011">
    <property type="entry name" value="DIHYDROFOLATE REDUCTASE FAMILY PROTEIN (AFU_ORTHOLOGUE AFUA_8G06820)"/>
    <property type="match status" value="1"/>
</dbReference>
<comment type="function">
    <text evidence="1 13">Converts 2,5-diamino-6-(ribosylamino)-4(3h)-pyrimidinone 5'-phosphate into 5-amino-6-(ribosylamino)-2,4(1h,3h)-pyrimidinedione 5'-phosphate.</text>
</comment>
<keyword evidence="6 13" id="KW-0686">Riboflavin biosynthesis</keyword>
<evidence type="ECO:0000256" key="13">
    <source>
        <dbReference type="PIRNR" id="PIRNR006769"/>
    </source>
</evidence>
<feature type="binding site" evidence="15">
    <location>
        <position position="157"/>
    </location>
    <ligand>
        <name>NADP(+)</name>
        <dbReference type="ChEBI" id="CHEBI:58349"/>
    </ligand>
</feature>
<feature type="active site" description="Proton donor" evidence="14">
    <location>
        <position position="53"/>
    </location>
</feature>
<dbReference type="Pfam" id="PF00383">
    <property type="entry name" value="dCMP_cyt_deam_1"/>
    <property type="match status" value="1"/>
</dbReference>
<evidence type="ECO:0000256" key="1">
    <source>
        <dbReference type="ARBA" id="ARBA00002151"/>
    </source>
</evidence>
<comment type="catalytic activity">
    <reaction evidence="13">
        <text>2,5-diamino-6-hydroxy-4-(5-phosphoribosylamino)-pyrimidine + H2O + H(+) = 5-amino-6-(5-phospho-D-ribosylamino)uracil + NH4(+)</text>
        <dbReference type="Rhea" id="RHEA:21868"/>
        <dbReference type="ChEBI" id="CHEBI:15377"/>
        <dbReference type="ChEBI" id="CHEBI:15378"/>
        <dbReference type="ChEBI" id="CHEBI:28938"/>
        <dbReference type="ChEBI" id="CHEBI:58453"/>
        <dbReference type="ChEBI" id="CHEBI:58614"/>
        <dbReference type="EC" id="3.5.4.26"/>
    </reaction>
</comment>
<feature type="binding site" evidence="15">
    <location>
        <begin position="287"/>
        <end position="293"/>
    </location>
    <ligand>
        <name>NADP(+)</name>
        <dbReference type="ChEBI" id="CHEBI:58349"/>
    </ligand>
</feature>
<evidence type="ECO:0000256" key="8">
    <source>
        <dbReference type="ARBA" id="ARBA00022801"/>
    </source>
</evidence>
<evidence type="ECO:0000256" key="7">
    <source>
        <dbReference type="ARBA" id="ARBA00022723"/>
    </source>
</evidence>
<comment type="pathway">
    <text evidence="3 13">Cofactor biosynthesis; riboflavin biosynthesis; 5-amino-6-(D-ribitylamino)uracil from GTP: step 3/4.</text>
</comment>
<evidence type="ECO:0000259" key="17">
    <source>
        <dbReference type="PROSITE" id="PS51747"/>
    </source>
</evidence>
<feature type="binding site" evidence="15">
    <location>
        <position position="199"/>
    </location>
    <ligand>
        <name>NADP(+)</name>
        <dbReference type="ChEBI" id="CHEBI:58349"/>
    </ligand>
</feature>
<dbReference type="PROSITE" id="PS51747">
    <property type="entry name" value="CYT_DCMP_DEAMINASES_2"/>
    <property type="match status" value="1"/>
</dbReference>
<keyword evidence="9 13" id="KW-0862">Zinc</keyword>
<feature type="binding site" evidence="15">
    <location>
        <position position="210"/>
    </location>
    <ligand>
        <name>substrate</name>
    </ligand>
</feature>
<name>A0A3M9MNB9_9BACT</name>
<keyword evidence="19" id="KW-1185">Reference proteome</keyword>
<accession>A0A3M9MNB9</accession>
<dbReference type="CDD" id="cd01284">
    <property type="entry name" value="Riboflavin_deaminase-reductase"/>
    <property type="match status" value="1"/>
</dbReference>
<dbReference type="SUPFAM" id="SSF53927">
    <property type="entry name" value="Cytidine deaminase-like"/>
    <property type="match status" value="1"/>
</dbReference>
<dbReference type="NCBIfam" id="TIGR00326">
    <property type="entry name" value="eubact_ribD"/>
    <property type="match status" value="1"/>
</dbReference>
<dbReference type="FunFam" id="3.40.140.10:FF:000025">
    <property type="entry name" value="Riboflavin biosynthesis protein RibD"/>
    <property type="match status" value="1"/>
</dbReference>
<feature type="binding site" evidence="15">
    <location>
        <position position="187"/>
    </location>
    <ligand>
        <name>substrate</name>
    </ligand>
</feature>
<evidence type="ECO:0000256" key="3">
    <source>
        <dbReference type="ARBA" id="ARBA00004910"/>
    </source>
</evidence>
<dbReference type="GO" id="GO:0008835">
    <property type="term" value="F:diaminohydroxyphosphoribosylaminopyrimidine deaminase activity"/>
    <property type="evidence" value="ECO:0007669"/>
    <property type="project" value="UniProtKB-EC"/>
</dbReference>
<dbReference type="GO" id="GO:0008270">
    <property type="term" value="F:zinc ion binding"/>
    <property type="evidence" value="ECO:0007669"/>
    <property type="project" value="InterPro"/>
</dbReference>
<evidence type="ECO:0000256" key="2">
    <source>
        <dbReference type="ARBA" id="ARBA00004882"/>
    </source>
</evidence>
<dbReference type="InterPro" id="IPR050765">
    <property type="entry name" value="Riboflavin_Biosynth_HTPR"/>
</dbReference>
<dbReference type="PIRSF" id="PIRSF006769">
    <property type="entry name" value="RibD"/>
    <property type="match status" value="1"/>
</dbReference>
<sequence>MSRDEKYMQRALDLAALGTSWARPNPIVGCVVVHENKIIGEGWHQRYGGPHAEVNALNSVQDKSLLPHCQVYVTLEPCSHYGKTPPCADFLIQHGVRDVVICNTDPNPLVSGRGIRKLTEAGCKVHIGVLKEEGLELNRRFFTFQIRKRPYLVLKWAESADGFIALPNYQATQISGSLAKQLVHKWRTEEQAILVGTRTALHDNPQLNTRHWPGPAPLRIAIDKHLNIPATHHLLDDSQPTLVYTYQEKQATIQTTFAILSPDEDFLPQMLTDLYQRNVQSVLVEGGTLLLEAFLQANLWDEIRVLKSPKKLGEGVKAPQLPALPFSSRMKVGDDELTVYRNQHQFL</sequence>
<comment type="caution">
    <text evidence="18">The sequence shown here is derived from an EMBL/GenBank/DDBJ whole genome shotgun (WGS) entry which is preliminary data.</text>
</comment>
<feature type="binding site" evidence="15">
    <location>
        <position position="207"/>
    </location>
    <ligand>
        <name>substrate</name>
    </ligand>
</feature>
<comment type="similarity">
    <text evidence="4 13">In the N-terminal section; belongs to the cytidine and deoxycytidylate deaminase family.</text>
</comment>
<dbReference type="GO" id="GO:0009231">
    <property type="term" value="P:riboflavin biosynthetic process"/>
    <property type="evidence" value="ECO:0007669"/>
    <property type="project" value="UniProtKB-UniPathway"/>
</dbReference>
<evidence type="ECO:0000256" key="15">
    <source>
        <dbReference type="PIRSR" id="PIRSR006769-2"/>
    </source>
</evidence>
<feature type="binding site" evidence="16">
    <location>
        <position position="87"/>
    </location>
    <ligand>
        <name>Zn(2+)</name>
        <dbReference type="ChEBI" id="CHEBI:29105"/>
        <note>catalytic</note>
    </ligand>
</feature>
<dbReference type="OrthoDB" id="9800865at2"/>
<dbReference type="InterPro" id="IPR002734">
    <property type="entry name" value="RibDG_C"/>
</dbReference>
<evidence type="ECO:0000256" key="16">
    <source>
        <dbReference type="PIRSR" id="PIRSR006769-3"/>
    </source>
</evidence>
<dbReference type="EMBL" id="RJJD01000005">
    <property type="protein sequence ID" value="RNI27036.1"/>
    <property type="molecule type" value="Genomic_DNA"/>
</dbReference>
<comment type="pathway">
    <text evidence="2 13">Cofactor biosynthesis; riboflavin biosynthesis; 5-amino-6-(D-ribitylamino)uracil from GTP: step 2/4.</text>
</comment>
<evidence type="ECO:0000256" key="11">
    <source>
        <dbReference type="ARBA" id="ARBA00023002"/>
    </source>
</evidence>
<evidence type="ECO:0000256" key="6">
    <source>
        <dbReference type="ARBA" id="ARBA00022619"/>
    </source>
</evidence>
<evidence type="ECO:0000256" key="10">
    <source>
        <dbReference type="ARBA" id="ARBA00022857"/>
    </source>
</evidence>
<evidence type="ECO:0000313" key="18">
    <source>
        <dbReference type="EMBL" id="RNI27036.1"/>
    </source>
</evidence>
<dbReference type="Proteomes" id="UP000272117">
    <property type="component" value="Unassembled WGS sequence"/>
</dbReference>
<keyword evidence="7 13" id="KW-0479">Metal-binding</keyword>
<feature type="binding site" evidence="16">
    <location>
        <position position="51"/>
    </location>
    <ligand>
        <name>Zn(2+)</name>
        <dbReference type="ChEBI" id="CHEBI:29105"/>
        <note>catalytic</note>
    </ligand>
</feature>
<feature type="binding site" evidence="16">
    <location>
        <position position="78"/>
    </location>
    <ligand>
        <name>Zn(2+)</name>
        <dbReference type="ChEBI" id="CHEBI:29105"/>
        <note>catalytic</note>
    </ligand>
</feature>
<evidence type="ECO:0000256" key="12">
    <source>
        <dbReference type="ARBA" id="ARBA00023268"/>
    </source>
</evidence>
<protein>
    <recommendedName>
        <fullName evidence="13">Riboflavin biosynthesis protein RibD</fullName>
    </recommendedName>
    <domain>
        <recommendedName>
            <fullName evidence="13">Diaminohydroxyphosphoribosylaminopyrimidine deaminase</fullName>
            <shortName evidence="13">DRAP deaminase</shortName>
            <ecNumber evidence="13">3.5.4.26</ecNumber>
        </recommendedName>
        <alternativeName>
            <fullName evidence="13">Riboflavin-specific deaminase</fullName>
        </alternativeName>
    </domain>
    <domain>
        <recommendedName>
            <fullName evidence="13">5-amino-6-(5-phosphoribosylamino)uracil reductase</fullName>
            <ecNumber evidence="13">1.1.1.193</ecNumber>
        </recommendedName>
        <alternativeName>
            <fullName evidence="13">HTP reductase</fullName>
        </alternativeName>
    </domain>
</protein>
<feature type="domain" description="CMP/dCMP-type deaminase" evidence="17">
    <location>
        <begin position="2"/>
        <end position="117"/>
    </location>
</feature>
<keyword evidence="8 13" id="KW-0378">Hydrolase</keyword>
<feature type="binding site" evidence="15">
    <location>
        <position position="203"/>
    </location>
    <ligand>
        <name>substrate</name>
    </ligand>
</feature>
<dbReference type="PROSITE" id="PS00903">
    <property type="entry name" value="CYT_DCMP_DEAMINASES_1"/>
    <property type="match status" value="1"/>
</dbReference>
<comment type="similarity">
    <text evidence="5 13">In the C-terminal section; belongs to the HTP reductase family.</text>
</comment>
<dbReference type="Pfam" id="PF01872">
    <property type="entry name" value="RibD_C"/>
    <property type="match status" value="1"/>
</dbReference>
<keyword evidence="12" id="KW-0511">Multifunctional enzyme</keyword>
<dbReference type="InterPro" id="IPR016193">
    <property type="entry name" value="Cytidine_deaminase-like"/>
</dbReference>
<dbReference type="InterPro" id="IPR002125">
    <property type="entry name" value="CMP_dCMP_dom"/>
</dbReference>
<evidence type="ECO:0000313" key="19">
    <source>
        <dbReference type="Proteomes" id="UP000272117"/>
    </source>
</evidence>
<dbReference type="Gene3D" id="3.40.430.10">
    <property type="entry name" value="Dihydrofolate Reductase, subunit A"/>
    <property type="match status" value="1"/>
</dbReference>